<comment type="caution">
    <text evidence="1">The sequence shown here is derived from an EMBL/GenBank/DDBJ whole genome shotgun (WGS) entry which is preliminary data.</text>
</comment>
<dbReference type="EMBL" id="JACEFF010000294">
    <property type="protein sequence ID" value="KAH9640136.1"/>
    <property type="molecule type" value="Genomic_DNA"/>
</dbReference>
<accession>A0A922MN50</accession>
<organism evidence="1 2">
    <name type="scientific">Spodoptera exigua</name>
    <name type="common">Beet armyworm</name>
    <name type="synonym">Noctua fulgens</name>
    <dbReference type="NCBI Taxonomy" id="7107"/>
    <lineage>
        <taxon>Eukaryota</taxon>
        <taxon>Metazoa</taxon>
        <taxon>Ecdysozoa</taxon>
        <taxon>Arthropoda</taxon>
        <taxon>Hexapoda</taxon>
        <taxon>Insecta</taxon>
        <taxon>Pterygota</taxon>
        <taxon>Neoptera</taxon>
        <taxon>Endopterygota</taxon>
        <taxon>Lepidoptera</taxon>
        <taxon>Glossata</taxon>
        <taxon>Ditrysia</taxon>
        <taxon>Noctuoidea</taxon>
        <taxon>Noctuidae</taxon>
        <taxon>Amphipyrinae</taxon>
        <taxon>Spodoptera</taxon>
    </lineage>
</organism>
<sequence length="131" mass="13443">MGDWGQAIHHYLHVCDEIRGLVSAAEAGGERSAVAARLEALRPRVAAACRSLGGLQAKSPGVRLARAEMGGRLVQCTLVAGEPPAHLAALLRALKLPPDTTHAAVRKITSVIATRAADSCGNLPSPPAAAS</sequence>
<evidence type="ECO:0000313" key="1">
    <source>
        <dbReference type="EMBL" id="KAH9640136.1"/>
    </source>
</evidence>
<protein>
    <submittedName>
        <fullName evidence="1">Uncharacterized protein</fullName>
    </submittedName>
</protein>
<proteinExistence type="predicted"/>
<reference evidence="1" key="1">
    <citation type="journal article" date="2021" name="G3 (Bethesda)">
        <title>Genome and transcriptome analysis of the beet armyworm Spodoptera exigua reveals targets for pest control. .</title>
        <authorList>
            <person name="Simon S."/>
            <person name="Breeschoten T."/>
            <person name="Jansen H.J."/>
            <person name="Dirks R.P."/>
            <person name="Schranz M.E."/>
            <person name="Ros V.I.D."/>
        </authorList>
    </citation>
    <scope>NUCLEOTIDE SEQUENCE</scope>
    <source>
        <strain evidence="1">TB_SE_WUR_2020</strain>
    </source>
</reference>
<gene>
    <name evidence="1" type="ORF">HF086_002796</name>
</gene>
<evidence type="ECO:0000313" key="2">
    <source>
        <dbReference type="Proteomes" id="UP000814243"/>
    </source>
</evidence>
<dbReference type="AlphaFoldDB" id="A0A922MN50"/>
<name>A0A922MN50_SPOEX</name>
<dbReference type="Proteomes" id="UP000814243">
    <property type="component" value="Unassembled WGS sequence"/>
</dbReference>